<sequence length="507" mass="53626">MIPIYSLITDHFYLSDNLINPSKVFLHSPSAGQSSNLNLLDRKLLLSEEEVISAFLPGLPVHELPRPVLNRRLARLIARLLQERHELRASSPLEVLLPVLFRRGCIKGNALRATRGGLGRLRLAGGSREVDPLPHDLGAAGATPGADLTRGRDDVSRDDGDVLVAQCAQHGKAGIVRDAQLLVPRAGGFDELADVGRGGDVVEEPGVRAWHVLPHLLDEVVSRRRGSPAVALGLGRGRGRIRLFACGPVLDAQDDVEELDDGALGVATAAVLAVLPAAGIVDFVKDAVGQARLGHVLAPCQERPDAVVEDGRVAVLVHALQQRAQVIEALGKGAQAARHSGGVTLARGSDGRQHEGDNRSAAGLDGDGDEVEPRLVEGAGEGVEGGEVLEAVDALVDEQRLEVPQTQASRHGNGGRQSLAGAVTTPDVAVGHEGQQTVGSPPFCVVFQTDGREHGETVDDSPQPPTEDQGLQVGGDGFPLVVVWIRESRQGQDFRQKAIGRRNSIMG</sequence>
<feature type="compositionally biased region" description="Basic and acidic residues" evidence="1">
    <location>
        <begin position="349"/>
        <end position="358"/>
    </location>
</feature>
<evidence type="ECO:0000313" key="2">
    <source>
        <dbReference type="EMBL" id="KUI56631.1"/>
    </source>
</evidence>
<dbReference type="OrthoDB" id="10621927at2759"/>
<gene>
    <name evidence="2" type="ORF">VP1G_10829</name>
</gene>
<name>A0A194UYG5_CYTMA</name>
<dbReference type="AlphaFoldDB" id="A0A194UYG5"/>
<feature type="region of interest" description="Disordered" evidence="1">
    <location>
        <begin position="132"/>
        <end position="154"/>
    </location>
</feature>
<feature type="region of interest" description="Disordered" evidence="1">
    <location>
        <begin position="343"/>
        <end position="373"/>
    </location>
</feature>
<dbReference type="EMBL" id="KN714691">
    <property type="protein sequence ID" value="KUI56631.1"/>
    <property type="molecule type" value="Genomic_DNA"/>
</dbReference>
<proteinExistence type="predicted"/>
<reference evidence="3" key="1">
    <citation type="submission" date="2014-12" db="EMBL/GenBank/DDBJ databases">
        <title>Genome Sequence of Valsa Canker Pathogens Uncovers a Specific Adaption of Colonization on Woody Bark.</title>
        <authorList>
            <person name="Yin Z."/>
            <person name="Liu H."/>
            <person name="Gao X."/>
            <person name="Li Z."/>
            <person name="Song N."/>
            <person name="Ke X."/>
            <person name="Dai Q."/>
            <person name="Wu Y."/>
            <person name="Sun Y."/>
            <person name="Xu J.-R."/>
            <person name="Kang Z.K."/>
            <person name="Wang L."/>
            <person name="Huang L."/>
        </authorList>
    </citation>
    <scope>NUCLEOTIDE SEQUENCE [LARGE SCALE GENOMIC DNA]</scope>
    <source>
        <strain evidence="3">SXYL134</strain>
    </source>
</reference>
<organism evidence="2 3">
    <name type="scientific">Cytospora mali</name>
    <name type="common">Apple Valsa canker fungus</name>
    <name type="synonym">Valsa mali</name>
    <dbReference type="NCBI Taxonomy" id="578113"/>
    <lineage>
        <taxon>Eukaryota</taxon>
        <taxon>Fungi</taxon>
        <taxon>Dikarya</taxon>
        <taxon>Ascomycota</taxon>
        <taxon>Pezizomycotina</taxon>
        <taxon>Sordariomycetes</taxon>
        <taxon>Sordariomycetidae</taxon>
        <taxon>Diaporthales</taxon>
        <taxon>Cytosporaceae</taxon>
        <taxon>Cytospora</taxon>
    </lineage>
</organism>
<evidence type="ECO:0000313" key="3">
    <source>
        <dbReference type="Proteomes" id="UP000078576"/>
    </source>
</evidence>
<keyword evidence="3" id="KW-1185">Reference proteome</keyword>
<evidence type="ECO:0000256" key="1">
    <source>
        <dbReference type="SAM" id="MobiDB-lite"/>
    </source>
</evidence>
<accession>A0A194UYG5</accession>
<protein>
    <submittedName>
        <fullName evidence="2">Uncharacterized protein</fullName>
    </submittedName>
</protein>
<feature type="region of interest" description="Disordered" evidence="1">
    <location>
        <begin position="452"/>
        <end position="473"/>
    </location>
</feature>
<dbReference type="Proteomes" id="UP000078576">
    <property type="component" value="Unassembled WGS sequence"/>
</dbReference>